<dbReference type="PANTHER" id="PTHR46796">
    <property type="entry name" value="HTH-TYPE TRANSCRIPTIONAL ACTIVATOR RHAS-RELATED"/>
    <property type="match status" value="1"/>
</dbReference>
<gene>
    <name evidence="5" type="ORF">FHR23_002813</name>
</gene>
<keyword evidence="3" id="KW-0804">Transcription</keyword>
<dbReference type="Pfam" id="PF12833">
    <property type="entry name" value="HTH_18"/>
    <property type="match status" value="1"/>
</dbReference>
<comment type="caution">
    <text evidence="5">The sequence shown here is derived from an EMBL/GenBank/DDBJ whole genome shotgun (WGS) entry which is preliminary data.</text>
</comment>
<dbReference type="SUPFAM" id="SSF46689">
    <property type="entry name" value="Homeodomain-like"/>
    <property type="match status" value="2"/>
</dbReference>
<dbReference type="GO" id="GO:0043565">
    <property type="term" value="F:sequence-specific DNA binding"/>
    <property type="evidence" value="ECO:0007669"/>
    <property type="project" value="InterPro"/>
</dbReference>
<evidence type="ECO:0000313" key="5">
    <source>
        <dbReference type="EMBL" id="MBB5719857.1"/>
    </source>
</evidence>
<keyword evidence="6" id="KW-1185">Reference proteome</keyword>
<dbReference type="InterPro" id="IPR050204">
    <property type="entry name" value="AraC_XylS_family_regulators"/>
</dbReference>
<dbReference type="PROSITE" id="PS00041">
    <property type="entry name" value="HTH_ARAC_FAMILY_1"/>
    <property type="match status" value="1"/>
</dbReference>
<dbReference type="PANTHER" id="PTHR46796:SF13">
    <property type="entry name" value="HTH-TYPE TRANSCRIPTIONAL ACTIVATOR RHAS"/>
    <property type="match status" value="1"/>
</dbReference>
<evidence type="ECO:0000256" key="1">
    <source>
        <dbReference type="ARBA" id="ARBA00023015"/>
    </source>
</evidence>
<dbReference type="GO" id="GO:0003700">
    <property type="term" value="F:DNA-binding transcription factor activity"/>
    <property type="evidence" value="ECO:0007669"/>
    <property type="project" value="InterPro"/>
</dbReference>
<proteinExistence type="predicted"/>
<dbReference type="Gene3D" id="1.10.10.60">
    <property type="entry name" value="Homeodomain-like"/>
    <property type="match status" value="2"/>
</dbReference>
<accession>A0A840Z273</accession>
<feature type="domain" description="HTH araC/xylS-type" evidence="4">
    <location>
        <begin position="201"/>
        <end position="297"/>
    </location>
</feature>
<keyword evidence="2 5" id="KW-0238">DNA-binding</keyword>
<evidence type="ECO:0000256" key="3">
    <source>
        <dbReference type="ARBA" id="ARBA00023163"/>
    </source>
</evidence>
<organism evidence="5 6">
    <name type="scientific">Stakelama sediminis</name>
    <dbReference type="NCBI Taxonomy" id="463200"/>
    <lineage>
        <taxon>Bacteria</taxon>
        <taxon>Pseudomonadati</taxon>
        <taxon>Pseudomonadota</taxon>
        <taxon>Alphaproteobacteria</taxon>
        <taxon>Sphingomonadales</taxon>
        <taxon>Sphingomonadaceae</taxon>
        <taxon>Stakelama</taxon>
    </lineage>
</organism>
<dbReference type="SMART" id="SM00342">
    <property type="entry name" value="HTH_ARAC"/>
    <property type="match status" value="1"/>
</dbReference>
<evidence type="ECO:0000313" key="6">
    <source>
        <dbReference type="Proteomes" id="UP000554342"/>
    </source>
</evidence>
<dbReference type="InterPro" id="IPR020449">
    <property type="entry name" value="Tscrpt_reg_AraC-type_HTH"/>
</dbReference>
<dbReference type="EMBL" id="JACIJI010000006">
    <property type="protein sequence ID" value="MBB5719857.1"/>
    <property type="molecule type" value="Genomic_DNA"/>
</dbReference>
<keyword evidence="1" id="KW-0805">Transcription regulation</keyword>
<dbReference type="InterPro" id="IPR018060">
    <property type="entry name" value="HTH_AraC"/>
</dbReference>
<dbReference type="Proteomes" id="UP000554342">
    <property type="component" value="Unassembled WGS sequence"/>
</dbReference>
<sequence>MDPLSHALALLRPRYLKTGAADVGGQIAVRVAAHDGLFCYAVLDGGCWLVLDEAAPVRLVAGDCVILPSGRAFRLASDPALPAIDADQLFAGRPNGGVATYNGGGDCFLYAGHFGFDRRDAGMVLTCLPPIVHIREDDARATLRWSLDRIMAELRNPRPGGDLTVEHLAHLILVEALRRHLADSGGGPKGWLTGLADPRVGAAIAAVQSAPAERWSVRTMAAAAGMSRTAFAVRFQAIVGMPPMSFVTRWRMELAADALRHSQQRVAEIAYSVGYSSEASFSTAFKKAMGCSPRRFA</sequence>
<dbReference type="RefSeq" id="WP_184005164.1">
    <property type="nucleotide sequence ID" value="NZ_BAABIF010000006.1"/>
</dbReference>
<dbReference type="InterPro" id="IPR009057">
    <property type="entry name" value="Homeodomain-like_sf"/>
</dbReference>
<dbReference type="PROSITE" id="PS01124">
    <property type="entry name" value="HTH_ARAC_FAMILY_2"/>
    <property type="match status" value="1"/>
</dbReference>
<name>A0A840Z273_9SPHN</name>
<reference evidence="5 6" key="1">
    <citation type="submission" date="2020-08" db="EMBL/GenBank/DDBJ databases">
        <title>Genomic Encyclopedia of Type Strains, Phase IV (KMG-IV): sequencing the most valuable type-strain genomes for metagenomic binning, comparative biology and taxonomic classification.</title>
        <authorList>
            <person name="Goeker M."/>
        </authorList>
    </citation>
    <scope>NUCLEOTIDE SEQUENCE [LARGE SCALE GENOMIC DNA]</scope>
    <source>
        <strain evidence="5 6">DSM 27203</strain>
    </source>
</reference>
<evidence type="ECO:0000256" key="2">
    <source>
        <dbReference type="ARBA" id="ARBA00023125"/>
    </source>
</evidence>
<evidence type="ECO:0000259" key="4">
    <source>
        <dbReference type="PROSITE" id="PS01124"/>
    </source>
</evidence>
<dbReference type="AlphaFoldDB" id="A0A840Z273"/>
<dbReference type="PRINTS" id="PR00032">
    <property type="entry name" value="HTHARAC"/>
</dbReference>
<dbReference type="InterPro" id="IPR018062">
    <property type="entry name" value="HTH_AraC-typ_CS"/>
</dbReference>
<protein>
    <submittedName>
        <fullName evidence="5">AraC-like DNA-binding protein</fullName>
    </submittedName>
</protein>
<dbReference type="Pfam" id="PF12852">
    <property type="entry name" value="Cupin_6"/>
    <property type="match status" value="1"/>
</dbReference>
<dbReference type="InterPro" id="IPR032783">
    <property type="entry name" value="AraC_lig"/>
</dbReference>